<keyword evidence="8" id="KW-1185">Reference proteome</keyword>
<feature type="compositionally biased region" description="Basic and acidic residues" evidence="6">
    <location>
        <begin position="17"/>
        <end position="32"/>
    </location>
</feature>
<evidence type="ECO:0000313" key="8">
    <source>
        <dbReference type="Proteomes" id="UP001479290"/>
    </source>
</evidence>
<feature type="compositionally biased region" description="Basic and acidic residues" evidence="6">
    <location>
        <begin position="861"/>
        <end position="884"/>
    </location>
</feature>
<dbReference type="GO" id="GO:0007165">
    <property type="term" value="P:signal transduction"/>
    <property type="evidence" value="ECO:0007669"/>
    <property type="project" value="InterPro"/>
</dbReference>
<feature type="coiled-coil region" evidence="5">
    <location>
        <begin position="312"/>
        <end position="353"/>
    </location>
</feature>
<feature type="region of interest" description="Disordered" evidence="6">
    <location>
        <begin position="1464"/>
        <end position="1485"/>
    </location>
</feature>
<feature type="compositionally biased region" description="Polar residues" evidence="6">
    <location>
        <begin position="2519"/>
        <end position="2540"/>
    </location>
</feature>
<feature type="coiled-coil region" evidence="5">
    <location>
        <begin position="124"/>
        <end position="285"/>
    </location>
</feature>
<feature type="region of interest" description="Disordered" evidence="6">
    <location>
        <begin position="2464"/>
        <end position="2543"/>
    </location>
</feature>
<comment type="caution">
    <text evidence="7">The sequence shown here is derived from an EMBL/GenBank/DDBJ whole genome shotgun (WGS) entry which is preliminary data.</text>
</comment>
<feature type="coiled-coil region" evidence="5">
    <location>
        <begin position="1560"/>
        <end position="1591"/>
    </location>
</feature>
<evidence type="ECO:0000256" key="6">
    <source>
        <dbReference type="SAM" id="MobiDB-lite"/>
    </source>
</evidence>
<dbReference type="PANTHER" id="PTHR44981:SF1">
    <property type="entry name" value="A-KINASE ANCHOR PROTEIN 9"/>
    <property type="match status" value="1"/>
</dbReference>
<feature type="coiled-coil region" evidence="5">
    <location>
        <begin position="470"/>
        <end position="581"/>
    </location>
</feature>
<evidence type="ECO:0000256" key="4">
    <source>
        <dbReference type="ARBA" id="ARBA00023212"/>
    </source>
</evidence>
<proteinExistence type="predicted"/>
<feature type="region of interest" description="Disordered" evidence="6">
    <location>
        <begin position="1789"/>
        <end position="1810"/>
    </location>
</feature>
<name>A0AAW1ZBP7_CULAL</name>
<dbReference type="PANTHER" id="PTHR44981">
    <property type="entry name" value="PERICENTRIN-LIKE PROTEIN, ISOFORM F"/>
    <property type="match status" value="1"/>
</dbReference>
<dbReference type="EMBL" id="JAWDJR010000019">
    <property type="protein sequence ID" value="KAK9958223.1"/>
    <property type="molecule type" value="Genomic_DNA"/>
</dbReference>
<feature type="region of interest" description="Disordered" evidence="6">
    <location>
        <begin position="2176"/>
        <end position="2206"/>
    </location>
</feature>
<protein>
    <recommendedName>
        <fullName evidence="9">A-kinase anchor protein 9</fullName>
    </recommendedName>
</protein>
<comment type="subcellular location">
    <subcellularLocation>
        <location evidence="1">Cytoplasm</location>
        <location evidence="1">Cytoskeleton</location>
        <location evidence="1">Microtubule organizing center</location>
        <location evidence="1">Centrosome</location>
    </subcellularLocation>
</comment>
<gene>
    <name evidence="7" type="ORF">ABG768_012396</name>
</gene>
<evidence type="ECO:0000256" key="3">
    <source>
        <dbReference type="ARBA" id="ARBA00023054"/>
    </source>
</evidence>
<feature type="coiled-coil region" evidence="5">
    <location>
        <begin position="1830"/>
        <end position="2159"/>
    </location>
</feature>
<evidence type="ECO:0000313" key="7">
    <source>
        <dbReference type="EMBL" id="KAK9958223.1"/>
    </source>
</evidence>
<feature type="compositionally biased region" description="Low complexity" evidence="6">
    <location>
        <begin position="1464"/>
        <end position="1474"/>
    </location>
</feature>
<keyword evidence="4" id="KW-0206">Cytoskeleton</keyword>
<feature type="compositionally biased region" description="Polar residues" evidence="6">
    <location>
        <begin position="59"/>
        <end position="96"/>
    </location>
</feature>
<dbReference type="GO" id="GO:0060090">
    <property type="term" value="F:molecular adaptor activity"/>
    <property type="evidence" value="ECO:0007669"/>
    <property type="project" value="InterPro"/>
</dbReference>
<feature type="compositionally biased region" description="Basic and acidic residues" evidence="6">
    <location>
        <begin position="2176"/>
        <end position="2185"/>
    </location>
</feature>
<dbReference type="GO" id="GO:0005813">
    <property type="term" value="C:centrosome"/>
    <property type="evidence" value="ECO:0007669"/>
    <property type="project" value="UniProtKB-SubCell"/>
</dbReference>
<feature type="coiled-coil region" evidence="5">
    <location>
        <begin position="975"/>
        <end position="1062"/>
    </location>
</feature>
<feature type="compositionally biased region" description="Polar residues" evidence="6">
    <location>
        <begin position="1789"/>
        <end position="1801"/>
    </location>
</feature>
<feature type="region of interest" description="Disordered" evidence="6">
    <location>
        <begin position="1"/>
        <end position="122"/>
    </location>
</feature>
<keyword evidence="2" id="KW-0963">Cytoplasm</keyword>
<feature type="compositionally biased region" description="Basic and acidic residues" evidence="6">
    <location>
        <begin position="41"/>
        <end position="58"/>
    </location>
</feature>
<sequence length="2627" mass="301201">MMEDEERQRKLQAGKAKLAEYRQRKAQNDGQKKQKKKKKKPESDVEEQSRNEGEEPKGDQNTVFSLSKTLRSGETVTHDQTYTIEPESEVSTTAEDCSSEEEDLQQSEAQMEPDLQSGGPQSRTQIMEDELAAKNMAMEELSRELEEMRAAFGAEGVQQLQEFEEALKQRDEIITQLTANMQQARTEKEEVMREFLQLTEQSQKLQIQFQQLQAGEILRSSNISSTAADLLQARQQITLYQQQLDEKDAQVRGHQEKTQEQLLLIAQLQERLSEAERVRTQAEESSVQSLREKDLLNTEQQQRLISEHLQTITQLQDQLLTSKQQVEEANKHLAAKTQELDNCERELSASKQKERMSSGEILQLMKTVEDLQQRCHQGSQSEGETVQRLEDDWSRRMEQLRAELDEMYGQQIVQMKQELRLQHAAEVERIQEQNRFETEKIVQQHQSELERFKGQLFQSTGGVNVLNVKVIELQQKLQETQVLRDKAEQEVAQMSAEKLSVAQQAERLRDELRSARAEVAETQLLRDTIRDLKAQLEAAHKANGELAAEHESEITNYKIKLDMLEREKDAVLDRMAESQESELDRLRTQLLFSHEEELSRLRDDLQREGQLNVQNLRDEMAVRHREAVDRFEDKLMSLEEERVALRQEIAALKSNLPESGRAEELQAEVERLRRRESERKESNESTDRELLLQKINHLSLENEQACARLKDLQDEIEQQRNTFSFAEKNFEVNYQELKDEYTCLANTKTQLEERLIRETAEYEMKLAELQTSREEVDGRTPIEKHTTELMEKLETAEKEKKDLAERLSLMETNAKRLEDELKMRNKEPEQECSVAGGLCSVQMHHMHIRSLQEEVDALQSAERERGLAQEKRATTAAQGRERETPASTTASRLLSHTHAAAAQEDQLSVSFSLPQQVETGDAQADGDAVRALCVMQPLEMDGAEHDECRLQLEAQRISLSQIHAAQLELLRESLCAQTQAQLRSRERELQDAHERELRRLQEELKRDQQGVNGQPAELSEPIVQQLKSEFQECSAQLEERHRQEIERLKSYYQQQMEETQERFTAEILLLQQRLQELTGAEELFSVPSVSPPLTRDVRGERVQDEERLSVDVGAGLSRELQAVQKASCESSREELTDLDLQRLRDAAEHRIGSPPEETPLGHWQEKHQQELLEEEIAKVIVQMSVEFAQQTEHARISKQARETSTAMQTDGTEDDEGEEEDRLKSSEEEKTQEDDGEILPSEVMDDDDDDDDTVEEEDTEIPAELPDDDDDGDEDQGTPVFTEDYRSELVQQEEEHGRVLEALRASHTRQLEIQQETNTHLTAQIHTLSQQLLQRELELQQMKEREDETEMERDERPLPSMQSCGTQTEQVKEEEEEEVIKDRGHGRSVTSESPAQDPELTSDVITTERDLLRKANARLRQVIIDVLKTTAAAEETIGRHVEGILQASSKGHLTAPAEGFKPYGGPAAGPAGDASSESFHGSETGADDVSVFSAETETDEGLEMSLKIQGAGLLHPEAELQPEREEHLMSISTRLQSAVEKLLIAITETTTQLEHARITQTELMREKFRHNEEMEELLRRQEELQERLCEEARAREQLALELHKAEGLIDGYTGERLALEQQIREHAEMQLHLEQELHVTGSRLQELEQERQQIHDERQLLSRQQDAMRDGAGSRELRLVEAALDAAPEADLLEETEKLMAEKVEVQRQAQKESGELLQQVKHLEAELEEQVSRLQELQDTRRAEGDDLRQQIQALEKQLENNRKFMDEQAADREHERDVFQQEIHNLEQQLKNPPKTGTGSDRRDREVQELSRALQEKSDCCSELLLSAEQLQRDVRERDEEIETLGARVRELEQTLMHRVEEVQHVSMASRGDVTLEAQLQTEREALDRKEKEIVNLEEQLEQFREELENKSEEVNQLHMQLEIQRKEISSHQQDLQAQARLAQVLEEKDRQIAVLNEQIAKRQHTDTEPEKEVVQEKEEDLRELEAQVECLRSEQERLKRNNEEEVEQLNAVIEKLQQELSHIERKDEARDDYDEMKQKMDEVTTELHTLKADHLSLRSEYERLQEETVVELEEALREKTAAFVVVQAQVQALEESAGSRVRSLSRRVEELETCVEEKDSELRACRLKVEQAQTDADALYAKVAQLEDKLREKVAAVLVSQAQLGAVQTQTKELRAEAHAEDPAGPSAQLQAGGLTAQDGASPPKRILLTEKLRELEEGLSGMQKDQELQKQLLSSSEDEVMEYERRLAVMMDILNQMRAKPTLHRALLVAEESGEDGRSLSELLQELQEVKGEATSTKEELNCYRELSHKLQEEIEMKESTITQLQTALSQVSAGSRDEDAAETAKLLQELQEVKGQASATRQELDSCRDQSVRLQELLQEREMSIALLKDQLHRASQEGDQSTAELLQELQEVKGEAAATKEELSSYRERSLKLQEEIEVRDVSIAELRVKVQELHTALAKSSEEPPQQPLFQPKTKAGKNGDNREHHGMNKSADVSKDKPSLPHRNSTDQSERPSSLSGTPVSSRVDVCTQTDPSRADDVEEMIAGYTEKIGQMQELHAAEIMDMEARHISESESLKRENQQLEEEIRALRDAIDKLRATEGPSVRSDRPAVSPFKDGYAS</sequence>
<feature type="compositionally biased region" description="Acidic residues" evidence="6">
    <location>
        <begin position="1211"/>
        <end position="1220"/>
    </location>
</feature>
<reference evidence="7 8" key="1">
    <citation type="submission" date="2024-05" db="EMBL/GenBank/DDBJ databases">
        <title>A high-quality chromosomal-level genome assembly of Topmouth culter (Culter alburnus).</title>
        <authorList>
            <person name="Zhao H."/>
        </authorList>
    </citation>
    <scope>NUCLEOTIDE SEQUENCE [LARGE SCALE GENOMIC DNA]</scope>
    <source>
        <strain evidence="7">CATC2023</strain>
        <tissue evidence="7">Muscle</tissue>
    </source>
</reference>
<feature type="region of interest" description="Disordered" evidence="6">
    <location>
        <begin position="859"/>
        <end position="889"/>
    </location>
</feature>
<keyword evidence="3 5" id="KW-0175">Coiled coil</keyword>
<feature type="compositionally biased region" description="Polar residues" evidence="6">
    <location>
        <begin position="1360"/>
        <end position="1369"/>
    </location>
</feature>
<evidence type="ECO:0000256" key="1">
    <source>
        <dbReference type="ARBA" id="ARBA00004300"/>
    </source>
</evidence>
<feature type="coiled-coil region" evidence="5">
    <location>
        <begin position="621"/>
        <end position="827"/>
    </location>
</feature>
<dbReference type="InterPro" id="IPR028745">
    <property type="entry name" value="AKAP9/Pericentrin"/>
</dbReference>
<feature type="region of interest" description="Disordered" evidence="6">
    <location>
        <begin position="1343"/>
        <end position="1403"/>
    </location>
</feature>
<feature type="compositionally biased region" description="Basic and acidic residues" evidence="6">
    <location>
        <begin position="2485"/>
        <end position="2518"/>
    </location>
</feature>
<dbReference type="Proteomes" id="UP001479290">
    <property type="component" value="Unassembled WGS sequence"/>
</dbReference>
<accession>A0AAW1ZBP7</accession>
<feature type="compositionally biased region" description="Acidic residues" evidence="6">
    <location>
        <begin position="1230"/>
        <end position="1276"/>
    </location>
</feature>
<evidence type="ECO:0000256" key="5">
    <source>
        <dbReference type="SAM" id="Coils"/>
    </source>
</evidence>
<evidence type="ECO:0000256" key="2">
    <source>
        <dbReference type="ARBA" id="ARBA00022490"/>
    </source>
</evidence>
<feature type="region of interest" description="Disordered" evidence="6">
    <location>
        <begin position="1194"/>
        <end position="1283"/>
    </location>
</feature>
<feature type="non-terminal residue" evidence="7">
    <location>
        <position position="2627"/>
    </location>
</feature>
<feature type="region of interest" description="Disordered" evidence="6">
    <location>
        <begin position="2605"/>
        <end position="2627"/>
    </location>
</feature>
<evidence type="ECO:0008006" key="9">
    <source>
        <dbReference type="Google" id="ProtNLM"/>
    </source>
</evidence>
<organism evidence="7 8">
    <name type="scientific">Culter alburnus</name>
    <name type="common">Topmouth culter</name>
    <dbReference type="NCBI Taxonomy" id="194366"/>
    <lineage>
        <taxon>Eukaryota</taxon>
        <taxon>Metazoa</taxon>
        <taxon>Chordata</taxon>
        <taxon>Craniata</taxon>
        <taxon>Vertebrata</taxon>
        <taxon>Euteleostomi</taxon>
        <taxon>Actinopterygii</taxon>
        <taxon>Neopterygii</taxon>
        <taxon>Teleostei</taxon>
        <taxon>Ostariophysi</taxon>
        <taxon>Cypriniformes</taxon>
        <taxon>Xenocyprididae</taxon>
        <taxon>Xenocypridinae</taxon>
        <taxon>Culter</taxon>
    </lineage>
</organism>